<evidence type="ECO:0000313" key="2">
    <source>
        <dbReference type="EMBL" id="QNO17383.1"/>
    </source>
</evidence>
<dbReference type="AlphaFoldDB" id="A0A7G9WFC1"/>
<proteinExistence type="predicted"/>
<keyword evidence="1" id="KW-0812">Transmembrane</keyword>
<accession>A0A7G9WFC1</accession>
<reference evidence="2 3" key="1">
    <citation type="submission" date="2020-08" db="EMBL/GenBank/DDBJ databases">
        <authorList>
            <person name="Ren C."/>
            <person name="Gu Y."/>
            <person name="Xu Y."/>
        </authorList>
    </citation>
    <scope>NUCLEOTIDE SEQUENCE [LARGE SCALE GENOMIC DNA]</scope>
    <source>
        <strain evidence="2 3">LBM18003</strain>
    </source>
</reference>
<dbReference type="KEGG" id="caml:H6X83_10585"/>
<evidence type="ECO:0000313" key="3">
    <source>
        <dbReference type="Proteomes" id="UP000516046"/>
    </source>
</evidence>
<organism evidence="2 3">
    <name type="scientific">Caproicibacterium amylolyticum</name>
    <dbReference type="NCBI Taxonomy" id="2766537"/>
    <lineage>
        <taxon>Bacteria</taxon>
        <taxon>Bacillati</taxon>
        <taxon>Bacillota</taxon>
        <taxon>Clostridia</taxon>
        <taxon>Eubacteriales</taxon>
        <taxon>Oscillospiraceae</taxon>
        <taxon>Caproicibacterium</taxon>
    </lineage>
</organism>
<feature type="transmembrane region" description="Helical" evidence="1">
    <location>
        <begin position="12"/>
        <end position="34"/>
    </location>
</feature>
<dbReference type="RefSeq" id="WP_212506452.1">
    <property type="nucleotide sequence ID" value="NZ_CP060696.1"/>
</dbReference>
<feature type="transmembrane region" description="Helical" evidence="1">
    <location>
        <begin position="40"/>
        <end position="61"/>
    </location>
</feature>
<protein>
    <submittedName>
        <fullName evidence="2">Uncharacterized protein</fullName>
    </submittedName>
</protein>
<keyword evidence="1" id="KW-1133">Transmembrane helix</keyword>
<dbReference type="Proteomes" id="UP000516046">
    <property type="component" value="Chromosome"/>
</dbReference>
<evidence type="ECO:0000256" key="1">
    <source>
        <dbReference type="SAM" id="Phobius"/>
    </source>
</evidence>
<gene>
    <name evidence="2" type="ORF">H6X83_10585</name>
</gene>
<dbReference type="EMBL" id="CP060696">
    <property type="protein sequence ID" value="QNO17383.1"/>
    <property type="molecule type" value="Genomic_DNA"/>
</dbReference>
<keyword evidence="3" id="KW-1185">Reference proteome</keyword>
<name>A0A7G9WFC1_9FIRM</name>
<dbReference type="PROSITE" id="PS51257">
    <property type="entry name" value="PROKAR_LIPOPROTEIN"/>
    <property type="match status" value="1"/>
</dbReference>
<keyword evidence="1" id="KW-0472">Membrane</keyword>
<sequence>MENPNKGFSSTGGAGACLFVLAPWNASMVLVFTYVCFPEFTVACWLSLWGILLYALSTFLYQQKGTKDRQGLLPLTCEREVRRIGFTGRARRKHRNRRKTSAFCLRAQKTILNWLFCR</sequence>